<dbReference type="GO" id="GO:0016491">
    <property type="term" value="F:oxidoreductase activity"/>
    <property type="evidence" value="ECO:0007669"/>
    <property type="project" value="InterPro"/>
</dbReference>
<dbReference type="Gene3D" id="3.30.70.100">
    <property type="match status" value="1"/>
</dbReference>
<dbReference type="InterPro" id="IPR011008">
    <property type="entry name" value="Dimeric_a/b-barrel"/>
</dbReference>
<dbReference type="EMBL" id="NOIG01000011">
    <property type="protein sequence ID" value="OYD48929.1"/>
    <property type="molecule type" value="Genomic_DNA"/>
</dbReference>
<name>A0A235EIV5_9BURK</name>
<keyword evidence="2" id="KW-1185">Reference proteome</keyword>
<comment type="caution">
    <text evidence="1">The sequence shown here is derived from an EMBL/GenBank/DDBJ whole genome shotgun (WGS) entry which is preliminary data.</text>
</comment>
<dbReference type="NCBIfam" id="TIGR02118">
    <property type="entry name" value="EthD family reductase"/>
    <property type="match status" value="1"/>
</dbReference>
<dbReference type="InterPro" id="IPR009799">
    <property type="entry name" value="EthD_dom"/>
</dbReference>
<dbReference type="SUPFAM" id="SSF54909">
    <property type="entry name" value="Dimeric alpha+beta barrel"/>
    <property type="match status" value="1"/>
</dbReference>
<organism evidence="1 2">
    <name type="scientific">Acidovorax kalamii</name>
    <dbReference type="NCBI Taxonomy" id="2004485"/>
    <lineage>
        <taxon>Bacteria</taxon>
        <taxon>Pseudomonadati</taxon>
        <taxon>Pseudomonadota</taxon>
        <taxon>Betaproteobacteria</taxon>
        <taxon>Burkholderiales</taxon>
        <taxon>Comamonadaceae</taxon>
        <taxon>Acidovorax</taxon>
    </lineage>
</organism>
<reference evidence="1 2" key="1">
    <citation type="submission" date="2017-07" db="EMBL/GenBank/DDBJ databases">
        <title>Acidovorax KNDSW TSA 6 genome sequence and assembly.</title>
        <authorList>
            <person name="Mayilraj S."/>
        </authorList>
    </citation>
    <scope>NUCLEOTIDE SEQUENCE [LARGE SCALE GENOMIC DNA]</scope>
    <source>
        <strain evidence="1 2">KNDSW-TSA6</strain>
    </source>
</reference>
<gene>
    <name evidence="1" type="ORF">CBY09_19205</name>
</gene>
<dbReference type="OrthoDB" id="5343971at2"/>
<dbReference type="PANTHER" id="PTHR40260">
    <property type="entry name" value="BLR8190 PROTEIN"/>
    <property type="match status" value="1"/>
</dbReference>
<evidence type="ECO:0000313" key="2">
    <source>
        <dbReference type="Proteomes" id="UP000215441"/>
    </source>
</evidence>
<accession>A0A235EIV5</accession>
<sequence>MIKVTAVYRWREGATFNHDYYHSEHMRIARAALQPLGLVRLESDRVLYPGEPRPGQVVALTNAFFSDLKQAQTAAKQTMAELAADIPNYTNIQPESYFAQMLPHEVPGA</sequence>
<dbReference type="RefSeq" id="WP_094291143.1">
    <property type="nucleotide sequence ID" value="NZ_NOIG01000011.1"/>
</dbReference>
<proteinExistence type="predicted"/>
<protein>
    <submittedName>
        <fullName evidence="1">Ethyl tert-butyl ether degradation protein EthD</fullName>
    </submittedName>
</protein>
<dbReference type="PANTHER" id="PTHR40260:SF2">
    <property type="entry name" value="BLR8190 PROTEIN"/>
    <property type="match status" value="1"/>
</dbReference>
<dbReference type="AlphaFoldDB" id="A0A235EIV5"/>
<dbReference type="Proteomes" id="UP000215441">
    <property type="component" value="Unassembled WGS sequence"/>
</dbReference>
<evidence type="ECO:0000313" key="1">
    <source>
        <dbReference type="EMBL" id="OYD48929.1"/>
    </source>
</evidence>